<comment type="similarity">
    <text evidence="1">Belongs to the glycosyl hydrolase 39 family.</text>
</comment>
<evidence type="ECO:0000259" key="5">
    <source>
        <dbReference type="Pfam" id="PF01229"/>
    </source>
</evidence>
<evidence type="ECO:0000313" key="6">
    <source>
        <dbReference type="Proteomes" id="UP000515158"/>
    </source>
</evidence>
<proteinExistence type="inferred from homology"/>
<evidence type="ECO:0000313" key="7">
    <source>
        <dbReference type="RefSeq" id="XP_034234073.1"/>
    </source>
</evidence>
<dbReference type="Gene3D" id="2.60.40.10">
    <property type="entry name" value="Immunoglobulins"/>
    <property type="match status" value="1"/>
</dbReference>
<feature type="domain" description="Glycosyl hydrolases family 39 N-terminal catalytic" evidence="5">
    <location>
        <begin position="41"/>
        <end position="226"/>
    </location>
</feature>
<name>A0A6P8Y3J1_THRPL</name>
<protein>
    <submittedName>
        <fullName evidence="7">Alpha-L-iduronidase</fullName>
    </submittedName>
</protein>
<dbReference type="Pfam" id="PF01229">
    <property type="entry name" value="Glyco_hydro_39"/>
    <property type="match status" value="1"/>
</dbReference>
<dbReference type="GO" id="GO:0005975">
    <property type="term" value="P:carbohydrate metabolic process"/>
    <property type="evidence" value="ECO:0007669"/>
    <property type="project" value="InterPro"/>
</dbReference>
<dbReference type="InParanoid" id="A0A6P8Y3J1"/>
<organism evidence="7">
    <name type="scientific">Thrips palmi</name>
    <name type="common">Melon thrips</name>
    <dbReference type="NCBI Taxonomy" id="161013"/>
    <lineage>
        <taxon>Eukaryota</taxon>
        <taxon>Metazoa</taxon>
        <taxon>Ecdysozoa</taxon>
        <taxon>Arthropoda</taxon>
        <taxon>Hexapoda</taxon>
        <taxon>Insecta</taxon>
        <taxon>Pterygota</taxon>
        <taxon>Neoptera</taxon>
        <taxon>Paraneoptera</taxon>
        <taxon>Thysanoptera</taxon>
        <taxon>Terebrantia</taxon>
        <taxon>Thripoidea</taxon>
        <taxon>Thripidae</taxon>
        <taxon>Thrips</taxon>
    </lineage>
</organism>
<keyword evidence="6" id="KW-1185">Reference proteome</keyword>
<dbReference type="Gene3D" id="3.20.20.80">
    <property type="entry name" value="Glycosidases"/>
    <property type="match status" value="2"/>
</dbReference>
<gene>
    <name evidence="7" type="primary">LOC117641078</name>
</gene>
<keyword evidence="3" id="KW-0326">Glycosidase</keyword>
<reference evidence="7" key="1">
    <citation type="submission" date="2025-08" db="UniProtKB">
        <authorList>
            <consortium name="RefSeq"/>
        </authorList>
    </citation>
    <scope>IDENTIFICATION</scope>
    <source>
        <tissue evidence="7">Total insect</tissue>
    </source>
</reference>
<dbReference type="OrthoDB" id="15153at2759"/>
<dbReference type="GeneID" id="117641078"/>
<dbReference type="PROSITE" id="PS01027">
    <property type="entry name" value="GLYCOSYL_HYDROL_F39"/>
    <property type="match status" value="1"/>
</dbReference>
<dbReference type="AlphaFoldDB" id="A0A6P8Y3J1"/>
<evidence type="ECO:0000256" key="1">
    <source>
        <dbReference type="ARBA" id="ARBA00008875"/>
    </source>
</evidence>
<dbReference type="InterPro" id="IPR049166">
    <property type="entry name" value="GH39_cat"/>
</dbReference>
<dbReference type="FunCoup" id="A0A6P8Y3J1">
    <property type="interactions" value="98"/>
</dbReference>
<keyword evidence="2" id="KW-0378">Hydrolase</keyword>
<dbReference type="GO" id="GO:0003940">
    <property type="term" value="F:L-iduronidase activity"/>
    <property type="evidence" value="ECO:0007669"/>
    <property type="project" value="TreeGrafter"/>
</dbReference>
<evidence type="ECO:0000256" key="4">
    <source>
        <dbReference type="PIRSR" id="PIRSR600514-1"/>
    </source>
</evidence>
<dbReference type="InterPro" id="IPR017853">
    <property type="entry name" value="GH"/>
</dbReference>
<sequence>MGCVTAVEAVGEAVEGALGRSVDPRRRPPQPRPLITNITAQADLWRCLVGSTVAHLGDRYGSDVIKTWRFETWNEPDLRQYDTFNWTVDGYMAYFNATVQGLRDAEKRLNVSLRLGGPAGTFKSPRKHPICWHVLDHCDRLTARNQSCGLDFISFHRKGNGSSEGVANGTMTLLGQILRRFPHLQRLPFANDEADPLTGWWRLRGWRGDLRYANMIIHAVVDLQNQWRRHQGCGAHGCHPRCPGPGPRSRDGVLHVDVVAHHADCLPRLPPLELLSNDNGFLETTASHFTQRTLLASFHLPASESRGSRGAPPAFHMFRKPAMTAMALLAFMEGSQLPVRTDIQPPVEAGLRLSVLAALSASSADVEGEGAVASLLVAFSNETQRADGQAPAAAFTVHVADLPLGPGTGDVVLARVWALRTSPADLWLAAGAPQRPPASLRRDIFLPTYRGKALPFAYLSGGSLVSQVPRLEQAREFRVGNGSADVTLEFTVPLATNSMVQIFTPPAKPPRKVSGLRARNVTYNEVLLVWSDVGAGGAGGADGAQSRHVTAYEVGFRPSPAAPFRVISPASAAVGQPWMLFPAFHYAPEPGAVPPGSAPGLELTRGEYRVAAVNVWGQSGPPSFLAYPSAAASPASA</sequence>
<dbReference type="PANTHER" id="PTHR12631">
    <property type="entry name" value="ALPHA-L-IDURONIDASE"/>
    <property type="match status" value="1"/>
</dbReference>
<evidence type="ECO:0000256" key="3">
    <source>
        <dbReference type="ARBA" id="ARBA00023295"/>
    </source>
</evidence>
<dbReference type="RefSeq" id="XP_034234073.1">
    <property type="nucleotide sequence ID" value="XM_034378182.1"/>
</dbReference>
<dbReference type="InterPro" id="IPR013783">
    <property type="entry name" value="Ig-like_fold"/>
</dbReference>
<accession>A0A6P8Y3J1</accession>
<dbReference type="KEGG" id="tpal:117641078"/>
<dbReference type="PRINTS" id="PR00745">
    <property type="entry name" value="GLHYDRLASE39"/>
</dbReference>
<dbReference type="InterPro" id="IPR000514">
    <property type="entry name" value="Glyco_hydro_39"/>
</dbReference>
<dbReference type="InterPro" id="IPR049165">
    <property type="entry name" value="GH39_as"/>
</dbReference>
<dbReference type="SUPFAM" id="SSF51445">
    <property type="entry name" value="(Trans)glycosidases"/>
    <property type="match status" value="1"/>
</dbReference>
<evidence type="ECO:0000256" key="2">
    <source>
        <dbReference type="ARBA" id="ARBA00022801"/>
    </source>
</evidence>
<dbReference type="Proteomes" id="UP000515158">
    <property type="component" value="Unplaced"/>
</dbReference>
<dbReference type="PANTHER" id="PTHR12631:SF8">
    <property type="entry name" value="ALPHA-L-IDURONIDASE"/>
    <property type="match status" value="1"/>
</dbReference>
<dbReference type="InterPro" id="IPR051923">
    <property type="entry name" value="Glycosyl_Hydrolase_39"/>
</dbReference>
<feature type="active site" description="Proton donor" evidence="4">
    <location>
        <position position="75"/>
    </location>
</feature>